<reference evidence="2" key="1">
    <citation type="journal article" date="2014" name="Int. J. Syst. Evol. Microbiol.">
        <title>Complete genome sequence of Corynebacterium casei LMG S-19264T (=DSM 44701T), isolated from a smear-ripened cheese.</title>
        <authorList>
            <consortium name="US DOE Joint Genome Institute (JGI-PGF)"/>
            <person name="Walter F."/>
            <person name="Albersmeier A."/>
            <person name="Kalinowski J."/>
            <person name="Ruckert C."/>
        </authorList>
    </citation>
    <scope>NUCLEOTIDE SEQUENCE</scope>
    <source>
        <strain evidence="2">JCM 31311</strain>
    </source>
</reference>
<dbReference type="AlphaFoldDB" id="A0A918F510"/>
<dbReference type="EMBL" id="BMQL01000005">
    <property type="protein sequence ID" value="GGR01543.1"/>
    <property type="molecule type" value="Genomic_DNA"/>
</dbReference>
<feature type="transmembrane region" description="Helical" evidence="1">
    <location>
        <begin position="21"/>
        <end position="42"/>
    </location>
</feature>
<accession>A0A918F510</accession>
<keyword evidence="1" id="KW-0472">Membrane</keyword>
<keyword evidence="3" id="KW-1185">Reference proteome</keyword>
<evidence type="ECO:0000313" key="2">
    <source>
        <dbReference type="EMBL" id="GGR01543.1"/>
    </source>
</evidence>
<dbReference type="RefSeq" id="WP_189088721.1">
    <property type="nucleotide sequence ID" value="NZ_BMQL01000005.1"/>
</dbReference>
<protein>
    <submittedName>
        <fullName evidence="2">Uncharacterized protein</fullName>
    </submittedName>
</protein>
<evidence type="ECO:0000256" key="1">
    <source>
        <dbReference type="SAM" id="Phobius"/>
    </source>
</evidence>
<comment type="caution">
    <text evidence="2">The sequence shown here is derived from an EMBL/GenBank/DDBJ whole genome shotgun (WGS) entry which is preliminary data.</text>
</comment>
<keyword evidence="1" id="KW-0812">Transmembrane</keyword>
<proteinExistence type="predicted"/>
<organism evidence="2 3">
    <name type="scientific">Deinococcus ruber</name>
    <dbReference type="NCBI Taxonomy" id="1848197"/>
    <lineage>
        <taxon>Bacteria</taxon>
        <taxon>Thermotogati</taxon>
        <taxon>Deinococcota</taxon>
        <taxon>Deinococci</taxon>
        <taxon>Deinococcales</taxon>
        <taxon>Deinococcaceae</taxon>
        <taxon>Deinococcus</taxon>
    </lineage>
</organism>
<keyword evidence="1" id="KW-1133">Transmembrane helix</keyword>
<sequence>MSSPSVSRPPSRPAPNNAGRTVLWIAILLTLALLTFVTIFTANHNPYVNDVARNKISKYKFIEECKTQFDQFATSVGKSQNAVFTTEYDPKSLVEGAVSNPDPKAAGWVLSSTVAVSRQGLGSQSIPFACQSDANGKVTLVQQSAPQQ</sequence>
<name>A0A918F510_9DEIO</name>
<dbReference type="Proteomes" id="UP000603865">
    <property type="component" value="Unassembled WGS sequence"/>
</dbReference>
<gene>
    <name evidence="2" type="ORF">GCM10008957_12900</name>
</gene>
<evidence type="ECO:0000313" key="3">
    <source>
        <dbReference type="Proteomes" id="UP000603865"/>
    </source>
</evidence>
<reference evidence="2" key="2">
    <citation type="submission" date="2020-09" db="EMBL/GenBank/DDBJ databases">
        <authorList>
            <person name="Sun Q."/>
            <person name="Ohkuma M."/>
        </authorList>
    </citation>
    <scope>NUCLEOTIDE SEQUENCE</scope>
    <source>
        <strain evidence="2">JCM 31311</strain>
    </source>
</reference>